<dbReference type="SMART" id="SM00671">
    <property type="entry name" value="SEL1"/>
    <property type="match status" value="3"/>
</dbReference>
<dbReference type="Pfam" id="PF08238">
    <property type="entry name" value="Sel1"/>
    <property type="match status" value="3"/>
</dbReference>
<dbReference type="Gene3D" id="1.25.40.10">
    <property type="entry name" value="Tetratricopeptide repeat domain"/>
    <property type="match status" value="1"/>
</dbReference>
<evidence type="ECO:0000313" key="3">
    <source>
        <dbReference type="EMBL" id="CAI8768027.1"/>
    </source>
</evidence>
<dbReference type="Proteomes" id="UP001158598">
    <property type="component" value="Chromosome"/>
</dbReference>
<dbReference type="EMBL" id="OX458332">
    <property type="protein sequence ID" value="CAI8768027.1"/>
    <property type="molecule type" value="Genomic_DNA"/>
</dbReference>
<accession>A0AA35XZI2</accession>
<feature type="region of interest" description="Disordered" evidence="1">
    <location>
        <begin position="193"/>
        <end position="226"/>
    </location>
</feature>
<dbReference type="AlphaFoldDB" id="A0AA35XZI2"/>
<sequence>MRHLVAWLLTACLCGGAYAEEDAGVKAVERGDYPAALREFKQAAERGESAAQVNLGNLYMKGLGVEQDYTAAERWYRQAAEHGDPMGQSKLGILYYYGLGVDKNTDEAARWFVKAAEQGEPGAAAVLGSMYAEGEGVIRDNVKAYYWYTLAADGGQTDALQARATLVDEMTPGEIAEALQRVGEWREAQLEAAKSSAQDIADKPSGVKGKKRNGSGGARKKSRNRG</sequence>
<dbReference type="InterPro" id="IPR006597">
    <property type="entry name" value="Sel1-like"/>
</dbReference>
<organism evidence="3 4">
    <name type="scientific">Methylococcus capsulatus</name>
    <dbReference type="NCBI Taxonomy" id="414"/>
    <lineage>
        <taxon>Bacteria</taxon>
        <taxon>Pseudomonadati</taxon>
        <taxon>Pseudomonadota</taxon>
        <taxon>Gammaproteobacteria</taxon>
        <taxon>Methylococcales</taxon>
        <taxon>Methylococcaceae</taxon>
        <taxon>Methylococcus</taxon>
    </lineage>
</organism>
<evidence type="ECO:0000256" key="2">
    <source>
        <dbReference type="SAM" id="SignalP"/>
    </source>
</evidence>
<proteinExistence type="predicted"/>
<dbReference type="PANTHER" id="PTHR11102">
    <property type="entry name" value="SEL-1-LIKE PROTEIN"/>
    <property type="match status" value="1"/>
</dbReference>
<evidence type="ECO:0008006" key="5">
    <source>
        <dbReference type="Google" id="ProtNLM"/>
    </source>
</evidence>
<name>A0AA35XZI2_METCP</name>
<protein>
    <recommendedName>
        <fullName evidence="5">Sel1 repeat family protein</fullName>
    </recommendedName>
</protein>
<feature type="compositionally biased region" description="Basic residues" evidence="1">
    <location>
        <begin position="208"/>
        <end position="226"/>
    </location>
</feature>
<evidence type="ECO:0000313" key="4">
    <source>
        <dbReference type="Proteomes" id="UP001158598"/>
    </source>
</evidence>
<feature type="signal peptide" evidence="2">
    <location>
        <begin position="1"/>
        <end position="19"/>
    </location>
</feature>
<dbReference type="InterPro" id="IPR050767">
    <property type="entry name" value="Sel1_AlgK"/>
</dbReference>
<dbReference type="PANTHER" id="PTHR11102:SF160">
    <property type="entry name" value="ERAD-ASSOCIATED E3 UBIQUITIN-PROTEIN LIGASE COMPONENT HRD3"/>
    <property type="match status" value="1"/>
</dbReference>
<reference evidence="3" key="1">
    <citation type="submission" date="2023-03" db="EMBL/GenBank/DDBJ databases">
        <authorList>
            <person name="Pearce D."/>
        </authorList>
    </citation>
    <scope>NUCLEOTIDE SEQUENCE</scope>
    <source>
        <strain evidence="3">Mc</strain>
    </source>
</reference>
<dbReference type="SUPFAM" id="SSF81901">
    <property type="entry name" value="HCP-like"/>
    <property type="match status" value="1"/>
</dbReference>
<feature type="chain" id="PRO_5041284573" description="Sel1 repeat family protein" evidence="2">
    <location>
        <begin position="20"/>
        <end position="226"/>
    </location>
</feature>
<gene>
    <name evidence="3" type="ORF">MCNOR_0964</name>
</gene>
<keyword evidence="2" id="KW-0732">Signal</keyword>
<dbReference type="InterPro" id="IPR011990">
    <property type="entry name" value="TPR-like_helical_dom_sf"/>
</dbReference>
<evidence type="ECO:0000256" key="1">
    <source>
        <dbReference type="SAM" id="MobiDB-lite"/>
    </source>
</evidence>